<evidence type="ECO:0000256" key="14">
    <source>
        <dbReference type="ARBA" id="ARBA00023239"/>
    </source>
</evidence>
<dbReference type="SUPFAM" id="SSF102645">
    <property type="entry name" value="CoaB-like"/>
    <property type="match status" value="1"/>
</dbReference>
<evidence type="ECO:0000256" key="9">
    <source>
        <dbReference type="ARBA" id="ARBA00022604"/>
    </source>
</evidence>
<dbReference type="GO" id="GO:0010181">
    <property type="term" value="F:FMN binding"/>
    <property type="evidence" value="ECO:0007669"/>
    <property type="project" value="InterPro"/>
</dbReference>
<dbReference type="PROSITE" id="PS00710">
    <property type="entry name" value="PGM_PMM"/>
    <property type="match status" value="1"/>
</dbReference>
<comment type="similarity">
    <text evidence="4">Belongs to the PPC synthetase family.</text>
</comment>
<dbReference type="Proteomes" id="UP000250235">
    <property type="component" value="Unassembled WGS sequence"/>
</dbReference>
<dbReference type="SUPFAM" id="SSF55957">
    <property type="entry name" value="Phosphoglucomutase, C-terminal domain"/>
    <property type="match status" value="1"/>
</dbReference>
<dbReference type="AlphaFoldDB" id="A0A2Z7A1D6"/>
<dbReference type="InterPro" id="IPR035929">
    <property type="entry name" value="CoaB-like_sf"/>
</dbReference>
<evidence type="ECO:0000259" key="24">
    <source>
        <dbReference type="Pfam" id="PF04127"/>
    </source>
</evidence>
<keyword evidence="13" id="KW-0413">Isomerase</keyword>
<dbReference type="InterPro" id="IPR036551">
    <property type="entry name" value="Flavin_trans-like"/>
</dbReference>
<dbReference type="GO" id="GO:0015937">
    <property type="term" value="P:coenzyme A biosynthetic process"/>
    <property type="evidence" value="ECO:0007669"/>
    <property type="project" value="InterPro"/>
</dbReference>
<dbReference type="Gene3D" id="3.40.50.1950">
    <property type="entry name" value="Flavin prenyltransferase-like"/>
    <property type="match status" value="1"/>
</dbReference>
<feature type="domain" description="Alpha-D-phosphohexomutase alpha/beta/alpha" evidence="23">
    <location>
        <begin position="887"/>
        <end position="995"/>
    </location>
</feature>
<protein>
    <submittedName>
        <fullName evidence="25">Phosphopentothenoylcysteine decarboxylase</fullName>
    </submittedName>
</protein>
<dbReference type="GO" id="GO:0006006">
    <property type="term" value="P:glucose metabolic process"/>
    <property type="evidence" value="ECO:0007669"/>
    <property type="project" value="UniProtKB-KW"/>
</dbReference>
<dbReference type="GO" id="GO:0004632">
    <property type="term" value="F:phosphopantothenate--cysteine ligase activity"/>
    <property type="evidence" value="ECO:0007669"/>
    <property type="project" value="InterPro"/>
</dbReference>
<dbReference type="InterPro" id="IPR007085">
    <property type="entry name" value="DNA/pantothenate-metab_flavo_C"/>
</dbReference>
<dbReference type="Pfam" id="PF02878">
    <property type="entry name" value="PGM_PMM_I"/>
    <property type="match status" value="1"/>
</dbReference>
<dbReference type="OrthoDB" id="1532798at2759"/>
<dbReference type="EMBL" id="KV020148">
    <property type="protein sequence ID" value="KZV14953.1"/>
    <property type="molecule type" value="Genomic_DNA"/>
</dbReference>
<dbReference type="Gene3D" id="3.40.50.10300">
    <property type="entry name" value="CoaB-like"/>
    <property type="match status" value="1"/>
</dbReference>
<evidence type="ECO:0000256" key="3">
    <source>
        <dbReference type="ARBA" id="ARBA00001946"/>
    </source>
</evidence>
<evidence type="ECO:0000259" key="22">
    <source>
        <dbReference type="Pfam" id="PF02879"/>
    </source>
</evidence>
<comment type="cofactor">
    <cofactor evidence="2">
        <name>FMN</name>
        <dbReference type="ChEBI" id="CHEBI:58210"/>
    </cofactor>
</comment>
<dbReference type="SUPFAM" id="SSF52507">
    <property type="entry name" value="Homo-oligomeric flavin-containing Cys decarboxylases, HFCD"/>
    <property type="match status" value="1"/>
</dbReference>
<dbReference type="GO" id="GO:0004614">
    <property type="term" value="F:phosphoglucomutase activity"/>
    <property type="evidence" value="ECO:0007669"/>
    <property type="project" value="UniProtKB-EC"/>
</dbReference>
<keyword evidence="8" id="KW-0597">Phosphoprotein</keyword>
<comment type="subunit">
    <text evidence="6">Monomer.</text>
</comment>
<dbReference type="Pfam" id="PF00408">
    <property type="entry name" value="PGM_PMM_IV"/>
    <property type="match status" value="1"/>
</dbReference>
<dbReference type="PRINTS" id="PR00509">
    <property type="entry name" value="PGMPMM"/>
</dbReference>
<evidence type="ECO:0000256" key="6">
    <source>
        <dbReference type="ARBA" id="ARBA00011245"/>
    </source>
</evidence>
<keyword evidence="15" id="KW-0119">Carbohydrate metabolism</keyword>
<evidence type="ECO:0000259" key="21">
    <source>
        <dbReference type="Pfam" id="PF02878"/>
    </source>
</evidence>
<feature type="domain" description="DNA/pantothenate metabolism flavoprotein C-terminal" evidence="24">
    <location>
        <begin position="185"/>
        <end position="352"/>
    </location>
</feature>
<dbReference type="Gene3D" id="3.30.310.50">
    <property type="entry name" value="Alpha-D-phosphohexomutase, C-terminal domain"/>
    <property type="match status" value="1"/>
</dbReference>
<evidence type="ECO:0000313" key="26">
    <source>
        <dbReference type="Proteomes" id="UP000250235"/>
    </source>
</evidence>
<evidence type="ECO:0000256" key="18">
    <source>
        <dbReference type="ARBA" id="ARBA00060685"/>
    </source>
</evidence>
<evidence type="ECO:0000259" key="19">
    <source>
        <dbReference type="Pfam" id="PF00408"/>
    </source>
</evidence>
<organism evidence="25 26">
    <name type="scientific">Dorcoceras hygrometricum</name>
    <dbReference type="NCBI Taxonomy" id="472368"/>
    <lineage>
        <taxon>Eukaryota</taxon>
        <taxon>Viridiplantae</taxon>
        <taxon>Streptophyta</taxon>
        <taxon>Embryophyta</taxon>
        <taxon>Tracheophyta</taxon>
        <taxon>Spermatophyta</taxon>
        <taxon>Magnoliopsida</taxon>
        <taxon>eudicotyledons</taxon>
        <taxon>Gunneridae</taxon>
        <taxon>Pentapetalae</taxon>
        <taxon>asterids</taxon>
        <taxon>lamiids</taxon>
        <taxon>Lamiales</taxon>
        <taxon>Gesneriaceae</taxon>
        <taxon>Didymocarpoideae</taxon>
        <taxon>Trichosporeae</taxon>
        <taxon>Loxocarpinae</taxon>
        <taxon>Dorcoceras</taxon>
    </lineage>
</organism>
<dbReference type="InterPro" id="IPR016066">
    <property type="entry name" value="A-D-PHexomutase_CS"/>
</dbReference>
<feature type="domain" description="Alpha-D-phosphohexomutase C-terminal" evidence="19">
    <location>
        <begin position="1024"/>
        <end position="1079"/>
    </location>
</feature>
<dbReference type="InterPro" id="IPR005846">
    <property type="entry name" value="A-D-PHexomutase_a/b/a-III"/>
</dbReference>
<evidence type="ECO:0000256" key="17">
    <source>
        <dbReference type="ARBA" id="ARBA00049409"/>
    </source>
</evidence>
<dbReference type="InterPro" id="IPR005252">
    <property type="entry name" value="CoaBC"/>
</dbReference>
<keyword evidence="9" id="KW-0341">Growth regulation</keyword>
<comment type="catalytic activity">
    <reaction evidence="1">
        <text>alpha-D-glucose 1-phosphate = alpha-D-glucose 6-phosphate</text>
        <dbReference type="Rhea" id="RHEA:23536"/>
        <dbReference type="ChEBI" id="CHEBI:58225"/>
        <dbReference type="ChEBI" id="CHEBI:58601"/>
        <dbReference type="EC" id="5.4.2.2"/>
    </reaction>
</comment>
<dbReference type="FunFam" id="3.40.120.10:FF:000021">
    <property type="entry name" value="Phosphomannomutase/phosphoglucomutase"/>
    <property type="match status" value="1"/>
</dbReference>
<evidence type="ECO:0000256" key="2">
    <source>
        <dbReference type="ARBA" id="ARBA00001917"/>
    </source>
</evidence>
<sequence length="1092" mass="115776">MSLAQRRILLGVSGGIAAYKSCELVRRLREQGAEVRVVMTAGAGHFVGAATFQALSGQPVRSSLWDESAEAAMGHIELARWAERILIAPASADAIAKLAHGHADDLLTTLCLASAAPLYLAPAMNQQMWAHPAVQANLALLRQRGVRVLGPAAGEQACGDVGSGRMLEPHELRDALAASFGGGALAGLEVVVSAGPTFEDIDPVRFIGNRSSGKMGFAVAQAAAEAGARVTLVAGPVSLATPPGVACRVDVRSAAQMQAAVLDACAQAQIYIGAAAVGDYRPAEVAERKLKKQAGAELVLKLTENPDILGSLSAQAAHPFLVGFAAETHDVARYAQDKLQRKGLDMIAANRAWLIANEGSAAARVQQARDAAVQRLAQVVAGQRTQVEQAVAALDPAILQGDRAMLLAALRARLPQARQLDVYSGSLSEVVHANFREFGYAKAAQLMAAQTDDGLPPVQSVAHGAGDRRLSLVMPLGPPQQAQAWLWVELPFAPVQQAFEGISPAGGRLDLRQGDVNVDMRILAHGSPAAEVEAGAKAVPGSTFSVAAALPMAFIVLPRSWPLAALLALAGLGAGLYLLWWRLRRRELSSAGQDQDIDIEEFKLSQETDQAPAPSKPVSAHVPAPAATPAAPVAVDPSIFRAYDIRGVVGKTLNVDVARLLGQSIGALMREQGLAEIVVGRDGRLSGPELAGALADGLRAAGVDVIDLGAVPTPVVYFATYHYNTGCGVAVTGSHNPPDYNGFKIVIGGQTLSEGAIQDLYRRIAENALERGGEGSLRQVDVLPDYLERIVSDVQAERRLKVVVDCGNGIPGAVAPQVLAGIGCEVIPLYCEVDGTFPNHHPDPSDPHNLEDLILAVRQTGADLGVAFDGDGDRLGVVTRAGEIIFPDRLLMLFARDVLARQPGATIIYDVKCTGHLKGQILEAGGSPLMWRTGHSLIKGKMRETGAELAGEMSGHFFFKERWYGFDDGIYAGARLMEILAGDLEERTPEEIFATLPKGVSTPELKIELAEGEHYRFMERFRAQVDFGDATLITIDGVRADWPDGWGLVRASNTTPVLVLRFDADNPDALARIQQTFRAQLLAVDPALKLPF</sequence>
<dbReference type="PANTHER" id="PTHR43771:SF2">
    <property type="entry name" value="PHOSPHOMANNOMUTASE_PHOSPHOGLUCOMUTASE"/>
    <property type="match status" value="1"/>
</dbReference>
<proteinExistence type="inferred from homology"/>
<evidence type="ECO:0000256" key="16">
    <source>
        <dbReference type="ARBA" id="ARBA00049318"/>
    </source>
</evidence>
<evidence type="ECO:0000256" key="7">
    <source>
        <dbReference type="ARBA" id="ARBA00022526"/>
    </source>
</evidence>
<feature type="domain" description="Alpha-D-phosphohexomutase alpha/beta/alpha" evidence="22">
    <location>
        <begin position="785"/>
        <end position="882"/>
    </location>
</feature>
<evidence type="ECO:0000259" key="20">
    <source>
        <dbReference type="Pfam" id="PF02441"/>
    </source>
</evidence>
<feature type="domain" description="Alpha-D-phosphohexomutase alpha/beta/alpha" evidence="21">
    <location>
        <begin position="639"/>
        <end position="768"/>
    </location>
</feature>
<dbReference type="Gene3D" id="3.40.120.10">
    <property type="entry name" value="Alpha-D-Glucose-1,6-Bisphosphate, subunit A, domain 3"/>
    <property type="match status" value="3"/>
</dbReference>
<dbReference type="GO" id="GO:0004633">
    <property type="term" value="F:phosphopantothenoylcysteine decarboxylase activity"/>
    <property type="evidence" value="ECO:0007669"/>
    <property type="project" value="InterPro"/>
</dbReference>
<name>A0A2Z7A1D6_9LAMI</name>
<reference evidence="25 26" key="1">
    <citation type="journal article" date="2015" name="Proc. Natl. Acad. Sci. U.S.A.">
        <title>The resurrection genome of Boea hygrometrica: A blueprint for survival of dehydration.</title>
        <authorList>
            <person name="Xiao L."/>
            <person name="Yang G."/>
            <person name="Zhang L."/>
            <person name="Yang X."/>
            <person name="Zhao S."/>
            <person name="Ji Z."/>
            <person name="Zhou Q."/>
            <person name="Hu M."/>
            <person name="Wang Y."/>
            <person name="Chen M."/>
            <person name="Xu Y."/>
            <person name="Jin H."/>
            <person name="Xiao X."/>
            <person name="Hu G."/>
            <person name="Bao F."/>
            <person name="Hu Y."/>
            <person name="Wan P."/>
            <person name="Li L."/>
            <person name="Deng X."/>
            <person name="Kuang T."/>
            <person name="Xiang C."/>
            <person name="Zhu J.K."/>
            <person name="Oliver M.J."/>
            <person name="He Y."/>
        </authorList>
    </citation>
    <scope>NUCLEOTIDE SEQUENCE [LARGE SCALE GENOMIC DNA]</scope>
    <source>
        <strain evidence="26">cv. XS01</strain>
    </source>
</reference>
<dbReference type="NCBIfam" id="TIGR00521">
    <property type="entry name" value="coaBC_dfp"/>
    <property type="match status" value="1"/>
</dbReference>
<evidence type="ECO:0000256" key="15">
    <source>
        <dbReference type="ARBA" id="ARBA00023277"/>
    </source>
</evidence>
<feature type="domain" description="Flavoprotein" evidence="20">
    <location>
        <begin position="7"/>
        <end position="171"/>
    </location>
</feature>
<dbReference type="PANTHER" id="PTHR43771">
    <property type="entry name" value="PHOSPHOMANNOMUTASE"/>
    <property type="match status" value="1"/>
</dbReference>
<comment type="cofactor">
    <cofactor evidence="3">
        <name>Mg(2+)</name>
        <dbReference type="ChEBI" id="CHEBI:18420"/>
    </cofactor>
</comment>
<keyword evidence="14" id="KW-0456">Lyase</keyword>
<keyword evidence="10" id="KW-0479">Metal-binding</keyword>
<comment type="similarity">
    <text evidence="5">Belongs to the phosphohexose mutase family.</text>
</comment>
<dbReference type="InterPro" id="IPR016055">
    <property type="entry name" value="A-D-PHexomutase_a/b/a-I/II/III"/>
</dbReference>
<evidence type="ECO:0000256" key="12">
    <source>
        <dbReference type="ARBA" id="ARBA00022842"/>
    </source>
</evidence>
<dbReference type="InterPro" id="IPR005844">
    <property type="entry name" value="A-D-PHexomutase_a/b/a-I"/>
</dbReference>
<dbReference type="InterPro" id="IPR005843">
    <property type="entry name" value="A-D-PHexomutase_C"/>
</dbReference>
<dbReference type="GO" id="GO:0015941">
    <property type="term" value="P:pantothenate catabolic process"/>
    <property type="evidence" value="ECO:0007669"/>
    <property type="project" value="InterPro"/>
</dbReference>
<dbReference type="HAMAP" id="MF_02225">
    <property type="entry name" value="CoaBC"/>
    <property type="match status" value="1"/>
</dbReference>
<evidence type="ECO:0000313" key="25">
    <source>
        <dbReference type="EMBL" id="KZV14953.1"/>
    </source>
</evidence>
<evidence type="ECO:0000256" key="5">
    <source>
        <dbReference type="ARBA" id="ARBA00010231"/>
    </source>
</evidence>
<evidence type="ECO:0000256" key="11">
    <source>
        <dbReference type="ARBA" id="ARBA00022793"/>
    </source>
</evidence>
<dbReference type="Pfam" id="PF02441">
    <property type="entry name" value="Flavoprotein"/>
    <property type="match status" value="1"/>
</dbReference>
<keyword evidence="11" id="KW-0210">Decarboxylase</keyword>
<dbReference type="InterPro" id="IPR005841">
    <property type="entry name" value="Alpha-D-phosphohexomutase_SF"/>
</dbReference>
<evidence type="ECO:0000256" key="10">
    <source>
        <dbReference type="ARBA" id="ARBA00022723"/>
    </source>
</evidence>
<comment type="catalytic activity">
    <reaction evidence="16">
        <text>alpha-D-glucose 1,6-bisphosphate + L-seryl-[protein] = O-phospho-L-seryl-[protein] + alpha-D-glucose 6-phosphate</text>
        <dbReference type="Rhea" id="RHEA:68752"/>
        <dbReference type="Rhea" id="RHEA-COMP:9863"/>
        <dbReference type="Rhea" id="RHEA-COMP:11604"/>
        <dbReference type="ChEBI" id="CHEBI:29999"/>
        <dbReference type="ChEBI" id="CHEBI:58225"/>
        <dbReference type="ChEBI" id="CHEBI:58392"/>
        <dbReference type="ChEBI" id="CHEBI:83421"/>
    </reaction>
</comment>
<keyword evidence="26" id="KW-1185">Reference proteome</keyword>
<evidence type="ECO:0000256" key="1">
    <source>
        <dbReference type="ARBA" id="ARBA00000443"/>
    </source>
</evidence>
<dbReference type="InterPro" id="IPR036900">
    <property type="entry name" value="A-D-PHexomutase_C_sf"/>
</dbReference>
<dbReference type="CDD" id="cd03089">
    <property type="entry name" value="PMM_PGM"/>
    <property type="match status" value="1"/>
</dbReference>
<gene>
    <name evidence="25" type="ORF">F511_39934</name>
</gene>
<accession>A0A2Z7A1D6</accession>
<dbReference type="InterPro" id="IPR005845">
    <property type="entry name" value="A-D-PHexomutase_a/b/a-II"/>
</dbReference>
<dbReference type="Pfam" id="PF04127">
    <property type="entry name" value="DFP"/>
    <property type="match status" value="1"/>
</dbReference>
<evidence type="ECO:0000259" key="23">
    <source>
        <dbReference type="Pfam" id="PF02880"/>
    </source>
</evidence>
<dbReference type="GO" id="GO:0000287">
    <property type="term" value="F:magnesium ion binding"/>
    <property type="evidence" value="ECO:0007669"/>
    <property type="project" value="InterPro"/>
</dbReference>
<comment type="pathway">
    <text evidence="18">Cofactor biosynthesis; coenzyme A biosynthesis; CoA from (R)-pantothenate: step 3/5.</text>
</comment>
<dbReference type="InterPro" id="IPR003382">
    <property type="entry name" value="Flavoprotein"/>
</dbReference>
<evidence type="ECO:0000256" key="4">
    <source>
        <dbReference type="ARBA" id="ARBA00005703"/>
    </source>
</evidence>
<keyword evidence="7" id="KW-0313">Glucose metabolism</keyword>
<dbReference type="Pfam" id="PF02879">
    <property type="entry name" value="PGM_PMM_II"/>
    <property type="match status" value="1"/>
</dbReference>
<evidence type="ECO:0000256" key="8">
    <source>
        <dbReference type="ARBA" id="ARBA00022553"/>
    </source>
</evidence>
<comment type="catalytic activity">
    <reaction evidence="17">
        <text>O-phospho-L-seryl-[protein] + alpha-D-glucose 1-phosphate = alpha-D-glucose 1,6-bisphosphate + L-seryl-[protein]</text>
        <dbReference type="Rhea" id="RHEA:68748"/>
        <dbReference type="Rhea" id="RHEA-COMP:9863"/>
        <dbReference type="Rhea" id="RHEA-COMP:11604"/>
        <dbReference type="ChEBI" id="CHEBI:29999"/>
        <dbReference type="ChEBI" id="CHEBI:58392"/>
        <dbReference type="ChEBI" id="CHEBI:58601"/>
        <dbReference type="ChEBI" id="CHEBI:83421"/>
    </reaction>
</comment>
<dbReference type="Pfam" id="PF02880">
    <property type="entry name" value="PGM_PMM_III"/>
    <property type="match status" value="1"/>
</dbReference>
<keyword evidence="12" id="KW-0460">Magnesium</keyword>
<evidence type="ECO:0000256" key="13">
    <source>
        <dbReference type="ARBA" id="ARBA00023235"/>
    </source>
</evidence>
<dbReference type="SUPFAM" id="SSF53738">
    <property type="entry name" value="Phosphoglucomutase, first 3 domains"/>
    <property type="match status" value="3"/>
</dbReference>